<evidence type="ECO:0000313" key="2">
    <source>
        <dbReference type="Proteomes" id="UP000886501"/>
    </source>
</evidence>
<dbReference type="EMBL" id="MU118081">
    <property type="protein sequence ID" value="KAF9645702.1"/>
    <property type="molecule type" value="Genomic_DNA"/>
</dbReference>
<protein>
    <submittedName>
        <fullName evidence="1">Uncharacterized protein</fullName>
    </submittedName>
</protein>
<dbReference type="Proteomes" id="UP000886501">
    <property type="component" value="Unassembled WGS sequence"/>
</dbReference>
<evidence type="ECO:0000313" key="1">
    <source>
        <dbReference type="EMBL" id="KAF9645702.1"/>
    </source>
</evidence>
<reference evidence="1" key="2">
    <citation type="journal article" date="2020" name="Nat. Commun.">
        <title>Large-scale genome sequencing of mycorrhizal fungi provides insights into the early evolution of symbiotic traits.</title>
        <authorList>
            <person name="Miyauchi S."/>
            <person name="Kiss E."/>
            <person name="Kuo A."/>
            <person name="Drula E."/>
            <person name="Kohler A."/>
            <person name="Sanchez-Garcia M."/>
            <person name="Morin E."/>
            <person name="Andreopoulos B."/>
            <person name="Barry K.W."/>
            <person name="Bonito G."/>
            <person name="Buee M."/>
            <person name="Carver A."/>
            <person name="Chen C."/>
            <person name="Cichocki N."/>
            <person name="Clum A."/>
            <person name="Culley D."/>
            <person name="Crous P.W."/>
            <person name="Fauchery L."/>
            <person name="Girlanda M."/>
            <person name="Hayes R.D."/>
            <person name="Keri Z."/>
            <person name="LaButti K."/>
            <person name="Lipzen A."/>
            <person name="Lombard V."/>
            <person name="Magnuson J."/>
            <person name="Maillard F."/>
            <person name="Murat C."/>
            <person name="Nolan M."/>
            <person name="Ohm R.A."/>
            <person name="Pangilinan J."/>
            <person name="Pereira M.F."/>
            <person name="Perotto S."/>
            <person name="Peter M."/>
            <person name="Pfister S."/>
            <person name="Riley R."/>
            <person name="Sitrit Y."/>
            <person name="Stielow J.B."/>
            <person name="Szollosi G."/>
            <person name="Zifcakova L."/>
            <person name="Stursova M."/>
            <person name="Spatafora J.W."/>
            <person name="Tedersoo L."/>
            <person name="Vaario L.M."/>
            <person name="Yamada A."/>
            <person name="Yan M."/>
            <person name="Wang P."/>
            <person name="Xu J."/>
            <person name="Bruns T."/>
            <person name="Baldrian P."/>
            <person name="Vilgalys R."/>
            <person name="Dunand C."/>
            <person name="Henrissat B."/>
            <person name="Grigoriev I.V."/>
            <person name="Hibbett D."/>
            <person name="Nagy L.G."/>
            <person name="Martin F.M."/>
        </authorList>
    </citation>
    <scope>NUCLEOTIDE SEQUENCE</scope>
    <source>
        <strain evidence="1">P2</strain>
    </source>
</reference>
<comment type="caution">
    <text evidence="1">The sequence shown here is derived from an EMBL/GenBank/DDBJ whole genome shotgun (WGS) entry which is preliminary data.</text>
</comment>
<proteinExistence type="predicted"/>
<gene>
    <name evidence="1" type="ORF">BDM02DRAFT_3189490</name>
</gene>
<accession>A0ACB6Z818</accession>
<keyword evidence="2" id="KW-1185">Reference proteome</keyword>
<sequence>MRVWMLELELAWERMEFQASSSGYVSAGGEEAALAEEGMEEERIEEEDDMGEEGLWSPNSSDRAVLALVPDAPAFPVSYFPTINPTSLEPYINARLAIQATDSGIIFQLNWGTKQFNAFLCCLFPALFAYFDTIAPGFKTIPDELDNIGMKRIEYMLPYMLLEKEYRRYNIVDDMHPVATRYKEALSGDGSNAGFRAKAIFIGVRPL</sequence>
<name>A0ACB6Z818_THEGA</name>
<reference evidence="1" key="1">
    <citation type="submission" date="2019-10" db="EMBL/GenBank/DDBJ databases">
        <authorList>
            <consortium name="DOE Joint Genome Institute"/>
            <person name="Kuo A."/>
            <person name="Miyauchi S."/>
            <person name="Kiss E."/>
            <person name="Drula E."/>
            <person name="Kohler A."/>
            <person name="Sanchez-Garcia M."/>
            <person name="Andreopoulos B."/>
            <person name="Barry K.W."/>
            <person name="Bonito G."/>
            <person name="Buee M."/>
            <person name="Carver A."/>
            <person name="Chen C."/>
            <person name="Cichocki N."/>
            <person name="Clum A."/>
            <person name="Culley D."/>
            <person name="Crous P.W."/>
            <person name="Fauchery L."/>
            <person name="Girlanda M."/>
            <person name="Hayes R."/>
            <person name="Keri Z."/>
            <person name="Labutti K."/>
            <person name="Lipzen A."/>
            <person name="Lombard V."/>
            <person name="Magnuson J."/>
            <person name="Maillard F."/>
            <person name="Morin E."/>
            <person name="Murat C."/>
            <person name="Nolan M."/>
            <person name="Ohm R."/>
            <person name="Pangilinan J."/>
            <person name="Pereira M."/>
            <person name="Perotto S."/>
            <person name="Peter M."/>
            <person name="Riley R."/>
            <person name="Sitrit Y."/>
            <person name="Stielow B."/>
            <person name="Szollosi G."/>
            <person name="Zifcakova L."/>
            <person name="Stursova M."/>
            <person name="Spatafora J.W."/>
            <person name="Tedersoo L."/>
            <person name="Vaario L.-M."/>
            <person name="Yamada A."/>
            <person name="Yan M."/>
            <person name="Wang P."/>
            <person name="Xu J."/>
            <person name="Bruns T."/>
            <person name="Baldrian P."/>
            <person name="Vilgalys R."/>
            <person name="Henrissat B."/>
            <person name="Grigoriev I.V."/>
            <person name="Hibbett D."/>
            <person name="Nagy L.G."/>
            <person name="Martin F.M."/>
        </authorList>
    </citation>
    <scope>NUCLEOTIDE SEQUENCE</scope>
    <source>
        <strain evidence="1">P2</strain>
    </source>
</reference>
<organism evidence="1 2">
    <name type="scientific">Thelephora ganbajun</name>
    <name type="common">Ganba fungus</name>
    <dbReference type="NCBI Taxonomy" id="370292"/>
    <lineage>
        <taxon>Eukaryota</taxon>
        <taxon>Fungi</taxon>
        <taxon>Dikarya</taxon>
        <taxon>Basidiomycota</taxon>
        <taxon>Agaricomycotina</taxon>
        <taxon>Agaricomycetes</taxon>
        <taxon>Thelephorales</taxon>
        <taxon>Thelephoraceae</taxon>
        <taxon>Thelephora</taxon>
    </lineage>
</organism>